<organism evidence="1 2">
    <name type="scientific">Dryococelus australis</name>
    <dbReference type="NCBI Taxonomy" id="614101"/>
    <lineage>
        <taxon>Eukaryota</taxon>
        <taxon>Metazoa</taxon>
        <taxon>Ecdysozoa</taxon>
        <taxon>Arthropoda</taxon>
        <taxon>Hexapoda</taxon>
        <taxon>Insecta</taxon>
        <taxon>Pterygota</taxon>
        <taxon>Neoptera</taxon>
        <taxon>Polyneoptera</taxon>
        <taxon>Phasmatodea</taxon>
        <taxon>Verophasmatodea</taxon>
        <taxon>Anareolatae</taxon>
        <taxon>Phasmatidae</taxon>
        <taxon>Eurycanthinae</taxon>
        <taxon>Dryococelus</taxon>
    </lineage>
</organism>
<dbReference type="Proteomes" id="UP001159363">
    <property type="component" value="Chromosome 16"/>
</dbReference>
<evidence type="ECO:0000313" key="2">
    <source>
        <dbReference type="Proteomes" id="UP001159363"/>
    </source>
</evidence>
<protein>
    <submittedName>
        <fullName evidence="1">Uncharacterized protein</fullName>
    </submittedName>
</protein>
<evidence type="ECO:0000313" key="1">
    <source>
        <dbReference type="EMBL" id="KAJ8865678.1"/>
    </source>
</evidence>
<reference evidence="1 2" key="1">
    <citation type="submission" date="2023-02" db="EMBL/GenBank/DDBJ databases">
        <title>LHISI_Scaffold_Assembly.</title>
        <authorList>
            <person name="Stuart O.P."/>
            <person name="Cleave R."/>
            <person name="Magrath M.J.L."/>
            <person name="Mikheyev A.S."/>
        </authorList>
    </citation>
    <scope>NUCLEOTIDE SEQUENCE [LARGE SCALE GENOMIC DNA]</scope>
    <source>
        <strain evidence="1">Daus_M_001</strain>
        <tissue evidence="1">Leg muscle</tissue>
    </source>
</reference>
<comment type="caution">
    <text evidence="1">The sequence shown here is derived from an EMBL/GenBank/DDBJ whole genome shotgun (WGS) entry which is preliminary data.</text>
</comment>
<accession>A0ABQ9G2X6</accession>
<proteinExistence type="predicted"/>
<gene>
    <name evidence="1" type="ORF">PR048_033198</name>
</gene>
<dbReference type="EMBL" id="JARBHB010000017">
    <property type="protein sequence ID" value="KAJ8865678.1"/>
    <property type="molecule type" value="Genomic_DNA"/>
</dbReference>
<sequence>MQCSFTSQIIFRKGINCNEGLRDVLRSRHIATKCPLPINKSECPKCCKIGHVNLANFVEIVTAAVTSSGVHSPATPPPTVDLSPYLYVHALTLNNQSLFLFYVILQTPITDIICIKTWVSKYLTILEELQAIVIYKNFTCNLPILVMDGVVPKLLGHISMQGVYILSPDISYDGMSNEAFSTIINLPAVSGYSTGCYKEPPHHIGINPAVAPVYQQT</sequence>
<keyword evidence="2" id="KW-1185">Reference proteome</keyword>
<name>A0ABQ9G2X6_9NEOP</name>